<sequence length="334" mass="36437">MRTPALEHGSMPRQAVDRLPLPSLGARSRSGIGLAVRLLDPKEVLALPFLVLVAVLAVSRPAAVTHPDARAALALTAALPAVWWGMAVRLPGWHGPRPHWCRRVRDLIAVTSCLAVYPSLRWAVPLVHPGHCDHALAAVDRWLFADRDPVPLLDHFAHPVTTAVLALAYSCEWVPLLALGGLLCARRRDREWSDLLLGLVIVQCLGYVGYFAVPAVGPWYGLADRFTVPLGDFLGIRGYYLAHSTHVDAFPSLHVATIVLMSLFAWRDCRTLFWLTSPLLVVIPASTLYLRWHYVTDLVTGAAVALIARLAAPAANRVWEAARRAVAVPGPAVP</sequence>
<keyword evidence="2 5" id="KW-0812">Transmembrane</keyword>
<evidence type="ECO:0000313" key="7">
    <source>
        <dbReference type="EMBL" id="GAA5050022.1"/>
    </source>
</evidence>
<dbReference type="Pfam" id="PF14378">
    <property type="entry name" value="PAP2_3"/>
    <property type="match status" value="1"/>
</dbReference>
<evidence type="ECO:0000256" key="2">
    <source>
        <dbReference type="ARBA" id="ARBA00022692"/>
    </source>
</evidence>
<comment type="caution">
    <text evidence="7">The sequence shown here is derived from an EMBL/GenBank/DDBJ whole genome shotgun (WGS) entry which is preliminary data.</text>
</comment>
<feature type="transmembrane region" description="Helical" evidence="5">
    <location>
        <begin position="273"/>
        <end position="292"/>
    </location>
</feature>
<name>A0ABP9K2L5_9ACTN</name>
<dbReference type="PANTHER" id="PTHR31310:SF7">
    <property type="entry name" value="PA-PHOSPHATASE RELATED-FAMILY PROTEIN DDB_G0268928"/>
    <property type="match status" value="1"/>
</dbReference>
<organism evidence="7 8">
    <name type="scientific">Streptomyces similanensis</name>
    <dbReference type="NCBI Taxonomy" id="1274988"/>
    <lineage>
        <taxon>Bacteria</taxon>
        <taxon>Bacillati</taxon>
        <taxon>Actinomycetota</taxon>
        <taxon>Actinomycetes</taxon>
        <taxon>Kitasatosporales</taxon>
        <taxon>Streptomycetaceae</taxon>
        <taxon>Streptomyces</taxon>
    </lineage>
</organism>
<dbReference type="InterPro" id="IPR026841">
    <property type="entry name" value="Aur1/Ipt1"/>
</dbReference>
<dbReference type="EMBL" id="BAABKC010000021">
    <property type="protein sequence ID" value="GAA5050022.1"/>
    <property type="molecule type" value="Genomic_DNA"/>
</dbReference>
<evidence type="ECO:0000259" key="6">
    <source>
        <dbReference type="Pfam" id="PF14378"/>
    </source>
</evidence>
<proteinExistence type="predicted"/>
<keyword evidence="8" id="KW-1185">Reference proteome</keyword>
<dbReference type="PANTHER" id="PTHR31310">
    <property type="match status" value="1"/>
</dbReference>
<evidence type="ECO:0000256" key="1">
    <source>
        <dbReference type="ARBA" id="ARBA00004141"/>
    </source>
</evidence>
<dbReference type="Gene3D" id="1.20.144.10">
    <property type="entry name" value="Phosphatidic acid phosphatase type 2/haloperoxidase"/>
    <property type="match status" value="1"/>
</dbReference>
<evidence type="ECO:0000256" key="4">
    <source>
        <dbReference type="ARBA" id="ARBA00023136"/>
    </source>
</evidence>
<accession>A0ABP9K2L5</accession>
<gene>
    <name evidence="7" type="ORF">GCM10023336_17520</name>
</gene>
<keyword evidence="4 5" id="KW-0472">Membrane</keyword>
<feature type="transmembrane region" description="Helical" evidence="5">
    <location>
        <begin position="44"/>
        <end position="63"/>
    </location>
</feature>
<dbReference type="Proteomes" id="UP001500124">
    <property type="component" value="Unassembled WGS sequence"/>
</dbReference>
<protein>
    <recommendedName>
        <fullName evidence="6">Inositolphosphotransferase Aur1/Ipt1 domain-containing protein</fullName>
    </recommendedName>
</protein>
<feature type="transmembrane region" description="Helical" evidence="5">
    <location>
        <begin position="195"/>
        <end position="213"/>
    </location>
</feature>
<evidence type="ECO:0000256" key="3">
    <source>
        <dbReference type="ARBA" id="ARBA00022989"/>
    </source>
</evidence>
<dbReference type="InterPro" id="IPR052185">
    <property type="entry name" value="IPC_Synthase-Related"/>
</dbReference>
<dbReference type="RefSeq" id="WP_345667726.1">
    <property type="nucleotide sequence ID" value="NZ_BAABKC010000021.1"/>
</dbReference>
<comment type="subcellular location">
    <subcellularLocation>
        <location evidence="1">Membrane</location>
        <topology evidence="1">Multi-pass membrane protein</topology>
    </subcellularLocation>
</comment>
<reference evidence="8" key="1">
    <citation type="journal article" date="2019" name="Int. J. Syst. Evol. Microbiol.">
        <title>The Global Catalogue of Microorganisms (GCM) 10K type strain sequencing project: providing services to taxonomists for standard genome sequencing and annotation.</title>
        <authorList>
            <consortium name="The Broad Institute Genomics Platform"/>
            <consortium name="The Broad Institute Genome Sequencing Center for Infectious Disease"/>
            <person name="Wu L."/>
            <person name="Ma J."/>
        </authorList>
    </citation>
    <scope>NUCLEOTIDE SEQUENCE [LARGE SCALE GENOMIC DNA]</scope>
    <source>
        <strain evidence="8">JCM 18410</strain>
    </source>
</reference>
<evidence type="ECO:0000313" key="8">
    <source>
        <dbReference type="Proteomes" id="UP001500124"/>
    </source>
</evidence>
<feature type="transmembrane region" description="Helical" evidence="5">
    <location>
        <begin position="160"/>
        <end position="183"/>
    </location>
</feature>
<feature type="transmembrane region" description="Helical" evidence="5">
    <location>
        <begin position="69"/>
        <end position="86"/>
    </location>
</feature>
<evidence type="ECO:0000256" key="5">
    <source>
        <dbReference type="SAM" id="Phobius"/>
    </source>
</evidence>
<feature type="transmembrane region" description="Helical" evidence="5">
    <location>
        <begin position="249"/>
        <end position="266"/>
    </location>
</feature>
<feature type="domain" description="Inositolphosphotransferase Aur1/Ipt1" evidence="6">
    <location>
        <begin position="135"/>
        <end position="308"/>
    </location>
</feature>
<keyword evidence="3 5" id="KW-1133">Transmembrane helix</keyword>